<dbReference type="PANTHER" id="PTHR43625">
    <property type="entry name" value="AFLATOXIN B1 ALDEHYDE REDUCTASE"/>
    <property type="match status" value="1"/>
</dbReference>
<gene>
    <name evidence="3" type="ordered locus">ACP_2521</name>
</gene>
<sequence>MINTPAAKSGTFLLGGDLEIHRLGYGAMRITGEGIWGEPKDADTAKKVLRRAIELGVNFIDTADAYGPEVSERLIGEALRPYPKELVIATKGGLTRTGPNQWHPVGRPEYLRQCVEMSLRRLKVERIDLWQLHRIDPKVPVEESLGAIKDMQKEGKIRHVGLSEVDAKEIEQAQKVLPIVSVQNMYNLSERKHEATLNYCEQHGLGFIPWFPVAAGKLAQKGGMLQHAAELHQMTVAQLSLAWLLHRSKVVLPIPGTSSVQHLEENVAAAQFELRADEWQAIEDEAQGKIKTR</sequence>
<dbReference type="GO" id="GO:0016491">
    <property type="term" value="F:oxidoreductase activity"/>
    <property type="evidence" value="ECO:0007669"/>
    <property type="project" value="UniProtKB-KW"/>
</dbReference>
<dbReference type="Pfam" id="PF00248">
    <property type="entry name" value="Aldo_ket_red"/>
    <property type="match status" value="1"/>
</dbReference>
<dbReference type="RefSeq" id="WP_015897595.1">
    <property type="nucleotide sequence ID" value="NC_012483.1"/>
</dbReference>
<accession>C1F1X4</accession>
<dbReference type="InterPro" id="IPR050791">
    <property type="entry name" value="Aldo-Keto_reductase"/>
</dbReference>
<evidence type="ECO:0000313" key="4">
    <source>
        <dbReference type="Proteomes" id="UP000002207"/>
    </source>
</evidence>
<dbReference type="eggNOG" id="COG0667">
    <property type="taxonomic scope" value="Bacteria"/>
</dbReference>
<dbReference type="STRING" id="240015.ACP_2521"/>
<evidence type="ECO:0000259" key="2">
    <source>
        <dbReference type="Pfam" id="PF00248"/>
    </source>
</evidence>
<dbReference type="HOGENOM" id="CLU_023205_2_1_0"/>
<protein>
    <submittedName>
        <fullName evidence="3">Oxidoreductase, aldo/keto reductase family</fullName>
    </submittedName>
</protein>
<organism evidence="3 4">
    <name type="scientific">Acidobacterium capsulatum (strain ATCC 51196 / DSM 11244 / BCRC 80197 / JCM 7670 / NBRC 15755 / NCIMB 13165 / 161)</name>
    <dbReference type="NCBI Taxonomy" id="240015"/>
    <lineage>
        <taxon>Bacteria</taxon>
        <taxon>Pseudomonadati</taxon>
        <taxon>Acidobacteriota</taxon>
        <taxon>Terriglobia</taxon>
        <taxon>Terriglobales</taxon>
        <taxon>Acidobacteriaceae</taxon>
        <taxon>Acidobacterium</taxon>
    </lineage>
</organism>
<dbReference type="Gene3D" id="3.20.20.100">
    <property type="entry name" value="NADP-dependent oxidoreductase domain"/>
    <property type="match status" value="1"/>
</dbReference>
<dbReference type="InterPro" id="IPR023210">
    <property type="entry name" value="NADP_OxRdtase_dom"/>
</dbReference>
<dbReference type="EMBL" id="CP001472">
    <property type="protein sequence ID" value="ACO32048.1"/>
    <property type="molecule type" value="Genomic_DNA"/>
</dbReference>
<proteinExistence type="predicted"/>
<evidence type="ECO:0000256" key="1">
    <source>
        <dbReference type="ARBA" id="ARBA00023002"/>
    </source>
</evidence>
<dbReference type="Proteomes" id="UP000002207">
    <property type="component" value="Chromosome"/>
</dbReference>
<dbReference type="GO" id="GO:0005737">
    <property type="term" value="C:cytoplasm"/>
    <property type="evidence" value="ECO:0007669"/>
    <property type="project" value="TreeGrafter"/>
</dbReference>
<dbReference type="InParanoid" id="C1F1X4"/>
<keyword evidence="4" id="KW-1185">Reference proteome</keyword>
<dbReference type="InterPro" id="IPR020471">
    <property type="entry name" value="AKR"/>
</dbReference>
<feature type="domain" description="NADP-dependent oxidoreductase" evidence="2">
    <location>
        <begin position="22"/>
        <end position="283"/>
    </location>
</feature>
<dbReference type="PANTHER" id="PTHR43625:SF40">
    <property type="entry name" value="ALDO-KETO REDUCTASE YAKC [NADP(+)]"/>
    <property type="match status" value="1"/>
</dbReference>
<keyword evidence="1" id="KW-0560">Oxidoreductase</keyword>
<dbReference type="PRINTS" id="PR00069">
    <property type="entry name" value="ALDKETRDTASE"/>
</dbReference>
<dbReference type="AlphaFoldDB" id="C1F1X4"/>
<reference evidence="3 4" key="1">
    <citation type="journal article" date="2009" name="Appl. Environ. Microbiol.">
        <title>Three genomes from the phylum Acidobacteria provide insight into the lifestyles of these microorganisms in soils.</title>
        <authorList>
            <person name="Ward N.L."/>
            <person name="Challacombe J.F."/>
            <person name="Janssen P.H."/>
            <person name="Henrissat B."/>
            <person name="Coutinho P.M."/>
            <person name="Wu M."/>
            <person name="Xie G."/>
            <person name="Haft D.H."/>
            <person name="Sait M."/>
            <person name="Badger J."/>
            <person name="Barabote R.D."/>
            <person name="Bradley B."/>
            <person name="Brettin T.S."/>
            <person name="Brinkac L.M."/>
            <person name="Bruce D."/>
            <person name="Creasy T."/>
            <person name="Daugherty S.C."/>
            <person name="Davidsen T.M."/>
            <person name="DeBoy R.T."/>
            <person name="Detter J.C."/>
            <person name="Dodson R.J."/>
            <person name="Durkin A.S."/>
            <person name="Ganapathy A."/>
            <person name="Gwinn-Giglio M."/>
            <person name="Han C.S."/>
            <person name="Khouri H."/>
            <person name="Kiss H."/>
            <person name="Kothari S.P."/>
            <person name="Madupu R."/>
            <person name="Nelson K.E."/>
            <person name="Nelson W.C."/>
            <person name="Paulsen I."/>
            <person name="Penn K."/>
            <person name="Ren Q."/>
            <person name="Rosovitz M.J."/>
            <person name="Selengut J.D."/>
            <person name="Shrivastava S."/>
            <person name="Sullivan S.A."/>
            <person name="Tapia R."/>
            <person name="Thompson L.S."/>
            <person name="Watkins K.L."/>
            <person name="Yang Q."/>
            <person name="Yu C."/>
            <person name="Zafar N."/>
            <person name="Zhou L."/>
            <person name="Kuske C.R."/>
        </authorList>
    </citation>
    <scope>NUCLEOTIDE SEQUENCE [LARGE SCALE GENOMIC DNA]</scope>
    <source>
        <strain evidence="4">ATCC 51196 / DSM 11244 / BCRC 80197 / JCM 7670 / NBRC 15755 / NCIMB 13165 / 161</strain>
    </source>
</reference>
<name>C1F1X4_ACIC5</name>
<dbReference type="CDD" id="cd19088">
    <property type="entry name" value="AKR_AKR13B1"/>
    <property type="match status" value="1"/>
</dbReference>
<evidence type="ECO:0000313" key="3">
    <source>
        <dbReference type="EMBL" id="ACO32048.1"/>
    </source>
</evidence>
<dbReference type="InterPro" id="IPR036812">
    <property type="entry name" value="NAD(P)_OxRdtase_dom_sf"/>
</dbReference>
<dbReference type="SUPFAM" id="SSF51430">
    <property type="entry name" value="NAD(P)-linked oxidoreductase"/>
    <property type="match status" value="1"/>
</dbReference>
<dbReference type="KEGG" id="aca:ACP_2521"/>